<dbReference type="EMBL" id="AEWJ01000044">
    <property type="protein sequence ID" value="EGD58058.1"/>
    <property type="molecule type" value="Genomic_DNA"/>
</dbReference>
<proteinExistence type="predicted"/>
<dbReference type="STRING" id="983920.Y88_0110"/>
<accession>F1ZB75</accession>
<evidence type="ECO:0000313" key="1">
    <source>
        <dbReference type="EMBL" id="EGD58058.1"/>
    </source>
</evidence>
<reference evidence="1 2" key="1">
    <citation type="journal article" date="2012" name="J. Bacteriol.">
        <title>Draft Genome Sequence of Novosphingobium nitrogenifigens Y88T.</title>
        <authorList>
            <person name="Strabala T.J."/>
            <person name="Macdonald L."/>
            <person name="Liu V."/>
            <person name="Smit A.M."/>
        </authorList>
    </citation>
    <scope>NUCLEOTIDE SEQUENCE [LARGE SCALE GENOMIC DNA]</scope>
    <source>
        <strain evidence="1 2">DSM 19370</strain>
    </source>
</reference>
<dbReference type="HOGENOM" id="CLU_3219324_0_0_5"/>
<gene>
    <name evidence="1" type="ORF">Y88_0110</name>
</gene>
<name>F1ZB75_9SPHN</name>
<keyword evidence="2" id="KW-1185">Reference proteome</keyword>
<sequence length="44" mass="4618">MGPAWIARLSRGKAKPFAAQKGCERLPPSPNWAKITAGAARKGA</sequence>
<evidence type="ECO:0000313" key="2">
    <source>
        <dbReference type="Proteomes" id="UP000004728"/>
    </source>
</evidence>
<dbReference type="Proteomes" id="UP000004728">
    <property type="component" value="Unassembled WGS sequence"/>
</dbReference>
<dbReference type="InParanoid" id="F1ZB75"/>
<comment type="caution">
    <text evidence="1">The sequence shown here is derived from an EMBL/GenBank/DDBJ whole genome shotgun (WGS) entry which is preliminary data.</text>
</comment>
<dbReference type="AlphaFoldDB" id="F1ZB75"/>
<organism evidence="1 2">
    <name type="scientific">Novosphingobium nitrogenifigens DSM 19370</name>
    <dbReference type="NCBI Taxonomy" id="983920"/>
    <lineage>
        <taxon>Bacteria</taxon>
        <taxon>Pseudomonadati</taxon>
        <taxon>Pseudomonadota</taxon>
        <taxon>Alphaproteobacteria</taxon>
        <taxon>Sphingomonadales</taxon>
        <taxon>Sphingomonadaceae</taxon>
        <taxon>Novosphingobium</taxon>
    </lineage>
</organism>
<protein>
    <submittedName>
        <fullName evidence="1">Uncharacterized protein</fullName>
    </submittedName>
</protein>